<gene>
    <name evidence="2" type="ORF">T02_8972</name>
</gene>
<organism evidence="2 3">
    <name type="scientific">Trichinella nativa</name>
    <dbReference type="NCBI Taxonomy" id="6335"/>
    <lineage>
        <taxon>Eukaryota</taxon>
        <taxon>Metazoa</taxon>
        <taxon>Ecdysozoa</taxon>
        <taxon>Nematoda</taxon>
        <taxon>Enoplea</taxon>
        <taxon>Dorylaimia</taxon>
        <taxon>Trichinellida</taxon>
        <taxon>Trichinellidae</taxon>
        <taxon>Trichinella</taxon>
    </lineage>
</organism>
<dbReference type="STRING" id="6335.A0A0V1KVT2"/>
<proteinExistence type="predicted"/>
<feature type="region of interest" description="Disordered" evidence="1">
    <location>
        <begin position="43"/>
        <end position="64"/>
    </location>
</feature>
<evidence type="ECO:0000313" key="3">
    <source>
        <dbReference type="Proteomes" id="UP000054721"/>
    </source>
</evidence>
<dbReference type="EMBL" id="JYDW01000227">
    <property type="protein sequence ID" value="KRZ51416.1"/>
    <property type="molecule type" value="Genomic_DNA"/>
</dbReference>
<feature type="compositionally biased region" description="Low complexity" evidence="1">
    <location>
        <begin position="50"/>
        <end position="64"/>
    </location>
</feature>
<dbReference type="Proteomes" id="UP000054721">
    <property type="component" value="Unassembled WGS sequence"/>
</dbReference>
<dbReference type="AlphaFoldDB" id="A0A0V1KVT2"/>
<comment type="caution">
    <text evidence="2">The sequence shown here is derived from an EMBL/GenBank/DDBJ whole genome shotgun (WGS) entry which is preliminary data.</text>
</comment>
<reference evidence="2 3" key="1">
    <citation type="submission" date="2015-05" db="EMBL/GenBank/DDBJ databases">
        <title>Evolution of Trichinella species and genotypes.</title>
        <authorList>
            <person name="Korhonen P.K."/>
            <person name="Edoardo P."/>
            <person name="Giuseppe L.R."/>
            <person name="Gasser R.B."/>
        </authorList>
    </citation>
    <scope>NUCLEOTIDE SEQUENCE [LARGE SCALE GENOMIC DNA]</scope>
    <source>
        <strain evidence="2">ISS10</strain>
    </source>
</reference>
<sequence length="64" mass="7215">MTFNLTLFDVYAQSADVLLLSFPPLSTDRRTEMKLFEMRRLSANTTKKNSSSSSISRMSNSGFS</sequence>
<accession>A0A0V1KVT2</accession>
<keyword evidence="3" id="KW-1185">Reference proteome</keyword>
<evidence type="ECO:0000256" key="1">
    <source>
        <dbReference type="SAM" id="MobiDB-lite"/>
    </source>
</evidence>
<name>A0A0V1KVT2_9BILA</name>
<protein>
    <submittedName>
        <fullName evidence="2">Uncharacterized protein</fullName>
    </submittedName>
</protein>
<evidence type="ECO:0000313" key="2">
    <source>
        <dbReference type="EMBL" id="KRZ51416.1"/>
    </source>
</evidence>